<feature type="domain" description="Trs120/TRAPPC9 third Ig-like" evidence="7">
    <location>
        <begin position="1091"/>
        <end position="1237"/>
    </location>
</feature>
<evidence type="ECO:0000313" key="9">
    <source>
        <dbReference type="Proteomes" id="UP000736335"/>
    </source>
</evidence>
<feature type="domain" description="Trs120/TRAPPC9 TPR region" evidence="5">
    <location>
        <begin position="385"/>
        <end position="694"/>
    </location>
</feature>
<dbReference type="OrthoDB" id="27962at2759"/>
<sequence>MDHFPFASLAQIQILLVPVGSITKSLFDKRAAEIRSFDNIPSGDITVGDKDQRARFLPTTNTLATGYLHLSFPSHPPPESRLPLSLFRPSAFPLGIIGIASCSPETFEHIPAYFDDAVRDVISSEYALPISRVCFAFEEASDGAALNTTLSGVEVIPEMDTKQTKLHLGTLLASLCSRILVDLSDFVCHIRAHNSNSLTARPQVQNLESPIGNEYLNSGLFATLLPSQLPSALDLEQRSESPLSTHSQPELSTISNLRKSSTFKRTSSVGPALPSLRQSTLSAAASGKKRTSGIGAASSHGRLFKVLGDAFLLAGRTEDAVVWYTEALAMFKSLPDPLWHASVLEGLATVPILEAWASAAGLNGSVDTVKDPWIDPTDKIAQAASMYSRIIPGNDQDQQYPLLSYLYITCIFRHTSLLYSVWSAKGWGPVAFTTLLNPGPAPYVPPTLAHPDQLSFVNLERLSITSGIRRSHISEVLSQAHGPWLLHLGSRERIAILQFITAIYGYIGYRRKEAYVIRETIGCIMDLVVCGREHYDDYRLSSAKPVAIGQDAPTPTAGTLGIRESEPTEGNEGIVKLVKHICRIHGVDLGAVNVVEAGPEAILSRKSWTRDERRDTEAPPVPEDDIPKEPIGWPELQIGIVREAIAVAEALPDYAAVAQFCFSALKNLHPVMTPTDQNQLYAGATRALATAKRRGDSRAIEYWTGTPIVTIELTPLPFVRFPVEKSLGLLQDNDENTGKRQAVTTDPFLYNPRRSLHTKGSLLVVQNEDLEFQITLRNPFVFDLELSSISLSTSGVTFESKPISVLVPANSFHHVLITGRALEVGNLVVRGCLVQAPNGLSREFGLPLSTEEEEDKLMKRKTGIACEYGRTKYSGLAAHPWERPTEKRTSLVGPTSKKPAKPIRYMDFKVVPELPLLRIRRTSLTHSAVMLYNGERSTIRITLENVSSLSIDYLNLTFEDSTMSPAQQALLEGELSVFDAYETEYDLIHRQVLTWDSGNSKVEVPPGKVMTVTVSCFGKAGCTNGSIHISYACSRHALEADPPVDNFYARQLTYPVLVTVYHMLECYDMDILAYSGLNDRFGVGYHDPSMGESEDQSWCLFSIEVRNTYGLPFEVTFERIDEGEGWTASLGPDNVVASACRTVPPGSTCRIILPLPKLLLTEEQTSRPMPSLSGRQFVVNKSKLSSEDIKLQRELFWYREELFKAVRGRWKEAGGSRSGDLSLRQQRLTKPMLHALRMDPVYVQMELLQQADDEDGVSQKVVNRRGGKYRAPPNEFLFLRMRIRNVSPACLIFTASMFFEPEKYVIHQGVLQGIPFGEVESGETKEMEMAICFVSCGRFELRGQVEILDAARGEPAGSGHITVLVEDGQYLTVPDSITGAHVDE</sequence>
<evidence type="ECO:0000259" key="7">
    <source>
        <dbReference type="Pfam" id="PF26282"/>
    </source>
</evidence>
<organism evidence="8 9">
    <name type="scientific">Thelephora terrestris</name>
    <dbReference type="NCBI Taxonomy" id="56493"/>
    <lineage>
        <taxon>Eukaryota</taxon>
        <taxon>Fungi</taxon>
        <taxon>Dikarya</taxon>
        <taxon>Basidiomycota</taxon>
        <taxon>Agaricomycotina</taxon>
        <taxon>Agaricomycetes</taxon>
        <taxon>Thelephorales</taxon>
        <taxon>Thelephoraceae</taxon>
        <taxon>Thelephora</taxon>
    </lineage>
</organism>
<feature type="domain" description="Trs120/TRAPPC9 N-terminal" evidence="4">
    <location>
        <begin position="8"/>
        <end position="358"/>
    </location>
</feature>
<evidence type="ECO:0000313" key="8">
    <source>
        <dbReference type="EMBL" id="KAF9792780.1"/>
    </source>
</evidence>
<dbReference type="PANTHER" id="PTHR21512:SF5">
    <property type="entry name" value="TRAFFICKING PROTEIN PARTICLE COMPLEX SUBUNIT 9"/>
    <property type="match status" value="1"/>
</dbReference>
<dbReference type="Pfam" id="PF26254">
    <property type="entry name" value="Ig_TRAPPC9-Trs120_1st"/>
    <property type="match status" value="1"/>
</dbReference>
<evidence type="ECO:0000259" key="4">
    <source>
        <dbReference type="Pfam" id="PF08626"/>
    </source>
</evidence>
<comment type="subcellular location">
    <subcellularLocation>
        <location evidence="1">Golgi apparatus</location>
    </subcellularLocation>
</comment>
<name>A0A9P6LBV8_9AGAM</name>
<comment type="caution">
    <text evidence="8">The sequence shown here is derived from an EMBL/GenBank/DDBJ whole genome shotgun (WGS) entry which is preliminary data.</text>
</comment>
<feature type="compositionally biased region" description="Basic and acidic residues" evidence="3">
    <location>
        <begin position="608"/>
        <end position="617"/>
    </location>
</feature>
<dbReference type="Pfam" id="PF26280">
    <property type="entry name" value="Ig_TRAPPC9-Trs120_2nd"/>
    <property type="match status" value="1"/>
</dbReference>
<evidence type="ECO:0000256" key="3">
    <source>
        <dbReference type="SAM" id="MobiDB-lite"/>
    </source>
</evidence>
<dbReference type="Proteomes" id="UP000736335">
    <property type="component" value="Unassembled WGS sequence"/>
</dbReference>
<feature type="region of interest" description="Disordered" evidence="3">
    <location>
        <begin position="607"/>
        <end position="629"/>
    </location>
</feature>
<keyword evidence="2" id="KW-0333">Golgi apparatus</keyword>
<protein>
    <submittedName>
        <fullName evidence="8">TRAPP II complex</fullName>
    </submittedName>
</protein>
<dbReference type="Pfam" id="PF08626">
    <property type="entry name" value="TRAPPC9-Trs120"/>
    <property type="match status" value="1"/>
</dbReference>
<feature type="domain" description="Trs120/TRAPPC9 first Ig-like" evidence="6">
    <location>
        <begin position="708"/>
        <end position="913"/>
    </location>
</feature>
<evidence type="ECO:0000259" key="5">
    <source>
        <dbReference type="Pfam" id="PF26251"/>
    </source>
</evidence>
<gene>
    <name evidence="8" type="ORF">BJ322DRAFT_1097774</name>
</gene>
<evidence type="ECO:0000256" key="2">
    <source>
        <dbReference type="ARBA" id="ARBA00023034"/>
    </source>
</evidence>
<dbReference type="EMBL" id="WIUZ02000001">
    <property type="protein sequence ID" value="KAF9792780.1"/>
    <property type="molecule type" value="Genomic_DNA"/>
</dbReference>
<dbReference type="Pfam" id="PF26282">
    <property type="entry name" value="Ig_TRAPPC9-Trs120_3rd"/>
    <property type="match status" value="1"/>
</dbReference>
<evidence type="ECO:0000256" key="1">
    <source>
        <dbReference type="ARBA" id="ARBA00004555"/>
    </source>
</evidence>
<proteinExistence type="predicted"/>
<evidence type="ECO:0000259" key="6">
    <source>
        <dbReference type="Pfam" id="PF26254"/>
    </source>
</evidence>
<reference evidence="8" key="2">
    <citation type="submission" date="2020-11" db="EMBL/GenBank/DDBJ databases">
        <authorList>
            <consortium name="DOE Joint Genome Institute"/>
            <person name="Kuo A."/>
            <person name="Miyauchi S."/>
            <person name="Kiss E."/>
            <person name="Drula E."/>
            <person name="Kohler A."/>
            <person name="Sanchez-Garcia M."/>
            <person name="Andreopoulos B."/>
            <person name="Barry K.W."/>
            <person name="Bonito G."/>
            <person name="Buee M."/>
            <person name="Carver A."/>
            <person name="Chen C."/>
            <person name="Cichocki N."/>
            <person name="Clum A."/>
            <person name="Culley D."/>
            <person name="Crous P.W."/>
            <person name="Fauchery L."/>
            <person name="Girlanda M."/>
            <person name="Hayes R."/>
            <person name="Keri Z."/>
            <person name="Labutti K."/>
            <person name="Lipzen A."/>
            <person name="Lombard V."/>
            <person name="Magnuson J."/>
            <person name="Maillard F."/>
            <person name="Morin E."/>
            <person name="Murat C."/>
            <person name="Nolan M."/>
            <person name="Ohm R."/>
            <person name="Pangilinan J."/>
            <person name="Pereira M."/>
            <person name="Perotto S."/>
            <person name="Peter M."/>
            <person name="Riley R."/>
            <person name="Sitrit Y."/>
            <person name="Stielow B."/>
            <person name="Szollosi G."/>
            <person name="Zifcakova L."/>
            <person name="Stursova M."/>
            <person name="Spatafora J.W."/>
            <person name="Tedersoo L."/>
            <person name="Vaario L.-M."/>
            <person name="Yamada A."/>
            <person name="Yan M."/>
            <person name="Wang P."/>
            <person name="Xu J."/>
            <person name="Bruns T."/>
            <person name="Baldrian P."/>
            <person name="Vilgalys R."/>
            <person name="Henrissat B."/>
            <person name="Grigoriev I.V."/>
            <person name="Hibbett D."/>
            <person name="Nagy L.G."/>
            <person name="Martin F.M."/>
        </authorList>
    </citation>
    <scope>NUCLEOTIDE SEQUENCE</scope>
    <source>
        <strain evidence="8">UH-Tt-Lm1</strain>
    </source>
</reference>
<dbReference type="InterPro" id="IPR058564">
    <property type="entry name" value="TPR_TRAPPC9_Trs120"/>
</dbReference>
<dbReference type="PANTHER" id="PTHR21512">
    <property type="entry name" value="TRAFFICKING PROTEIN PARTICLE COMPLEX SUBUNIT 9"/>
    <property type="match status" value="1"/>
</dbReference>
<keyword evidence="9" id="KW-1185">Reference proteome</keyword>
<reference evidence="8" key="1">
    <citation type="journal article" date="2020" name="Nat. Commun.">
        <title>Large-scale genome sequencing of mycorrhizal fungi provides insights into the early evolution of symbiotic traits.</title>
        <authorList>
            <person name="Miyauchi S."/>
            <person name="Kiss E."/>
            <person name="Kuo A."/>
            <person name="Drula E."/>
            <person name="Kohler A."/>
            <person name="Sanchez-Garcia M."/>
            <person name="Morin E."/>
            <person name="Andreopoulos B."/>
            <person name="Barry K.W."/>
            <person name="Bonito G."/>
            <person name="Buee M."/>
            <person name="Carver A."/>
            <person name="Chen C."/>
            <person name="Cichocki N."/>
            <person name="Clum A."/>
            <person name="Culley D."/>
            <person name="Crous P.W."/>
            <person name="Fauchery L."/>
            <person name="Girlanda M."/>
            <person name="Hayes R.D."/>
            <person name="Keri Z."/>
            <person name="LaButti K."/>
            <person name="Lipzen A."/>
            <person name="Lombard V."/>
            <person name="Magnuson J."/>
            <person name="Maillard F."/>
            <person name="Murat C."/>
            <person name="Nolan M."/>
            <person name="Ohm R.A."/>
            <person name="Pangilinan J."/>
            <person name="Pereira M.F."/>
            <person name="Perotto S."/>
            <person name="Peter M."/>
            <person name="Pfister S."/>
            <person name="Riley R."/>
            <person name="Sitrit Y."/>
            <person name="Stielow J.B."/>
            <person name="Szollosi G."/>
            <person name="Zifcakova L."/>
            <person name="Stursova M."/>
            <person name="Spatafora J.W."/>
            <person name="Tedersoo L."/>
            <person name="Vaario L.M."/>
            <person name="Yamada A."/>
            <person name="Yan M."/>
            <person name="Wang P."/>
            <person name="Xu J."/>
            <person name="Bruns T."/>
            <person name="Baldrian P."/>
            <person name="Vilgalys R."/>
            <person name="Dunand C."/>
            <person name="Henrissat B."/>
            <person name="Grigoriev I.V."/>
            <person name="Hibbett D."/>
            <person name="Nagy L.G."/>
            <person name="Martin F.M."/>
        </authorList>
    </citation>
    <scope>NUCLEOTIDE SEQUENCE</scope>
    <source>
        <strain evidence="8">UH-Tt-Lm1</strain>
    </source>
</reference>
<dbReference type="InterPro" id="IPR058565">
    <property type="entry name" value="Ig_TRAPPC9_Trs120_1st"/>
</dbReference>
<dbReference type="GO" id="GO:0005802">
    <property type="term" value="C:trans-Golgi network"/>
    <property type="evidence" value="ECO:0007669"/>
    <property type="project" value="TreeGrafter"/>
</dbReference>
<dbReference type="InterPro" id="IPR058567">
    <property type="entry name" value="Ig_TRAPPC9_Trs120_3rd"/>
</dbReference>
<dbReference type="InterPro" id="IPR013935">
    <property type="entry name" value="Trs120_TRAPPC9"/>
</dbReference>
<dbReference type="InterPro" id="IPR058563">
    <property type="entry name" value="Trs120_TRAPPC9_N"/>
</dbReference>
<accession>A0A9P6LBV8</accession>
<dbReference type="Pfam" id="PF26251">
    <property type="entry name" value="TPR_TRAPPC9-Trs120"/>
    <property type="match status" value="1"/>
</dbReference>